<dbReference type="GeneID" id="15804042"/>
<accession>L1LA87</accession>
<organism evidence="2 3">
    <name type="scientific">Theileria equi strain WA</name>
    <dbReference type="NCBI Taxonomy" id="1537102"/>
    <lineage>
        <taxon>Eukaryota</taxon>
        <taxon>Sar</taxon>
        <taxon>Alveolata</taxon>
        <taxon>Apicomplexa</taxon>
        <taxon>Aconoidasida</taxon>
        <taxon>Piroplasmida</taxon>
        <taxon>Theileriidae</taxon>
        <taxon>Theileria</taxon>
    </lineage>
</organism>
<gene>
    <name evidence="2" type="ORF">BEWA_048290</name>
</gene>
<dbReference type="Proteomes" id="UP000031512">
    <property type="component" value="Unassembled WGS sequence"/>
</dbReference>
<dbReference type="AlphaFoldDB" id="L1LA87"/>
<evidence type="ECO:0000256" key="1">
    <source>
        <dbReference type="SAM" id="MobiDB-lite"/>
    </source>
</evidence>
<dbReference type="VEuPathDB" id="PiroplasmaDB:BEWA_048290"/>
<dbReference type="RefSeq" id="XP_004831814.1">
    <property type="nucleotide sequence ID" value="XM_004831757.1"/>
</dbReference>
<dbReference type="EMBL" id="ACOU01000007">
    <property type="protein sequence ID" value="EKX72362.1"/>
    <property type="molecule type" value="Genomic_DNA"/>
</dbReference>
<feature type="region of interest" description="Disordered" evidence="1">
    <location>
        <begin position="424"/>
        <end position="446"/>
    </location>
</feature>
<name>L1LA87_THEEQ</name>
<dbReference type="KEGG" id="beq:BEWA_048290"/>
<proteinExistence type="predicted"/>
<evidence type="ECO:0000313" key="2">
    <source>
        <dbReference type="EMBL" id="EKX72362.1"/>
    </source>
</evidence>
<sequence>MSNNGSVNIGNNYSEKIYADACQHVINISRRNDKPTGYKQYIHTLPKGNWNSGSYYLGGIHHNGTIQYGFKYIRSCHTNVVVYYWSHDEDNFCPLLIRVRKTWLSWNSDYYYEYYIPTGIGSNKWKRLDQGNNVYSRLTNIINNGFRNIVALKLDAPTNESYYANGDPNQAPDINSDVKIQVSGPGVVHTDYNKYTHRLEKGGLMNILCTKHQGKHKSFKQSVLGTTYDSASVFYSKNDTGRKKPLILQLGYSDFYRLDGEKWVKDTGIKSSELKTALEKENGAHIINISEGGQYSCSSLNCRQEIQVTPSQEGSHHYIRKRHHLQNVSFSVSSFVGSSKKSQTGLSSPTDINEVNVFWHPLNDGKPLLIQFSAKWYKKTKEDNEWEEVKEGTDKPKNYTDTGNKEKIKKLLQKIDQEIKQLGLESRSEGAGEQDQAEESDDEVSDQSILPTILWSTFGSGLGGSAIGVTIWKWPTIMSFLITRV</sequence>
<feature type="region of interest" description="Disordered" evidence="1">
    <location>
        <begin position="383"/>
        <end position="402"/>
    </location>
</feature>
<comment type="caution">
    <text evidence="2">The sequence shown here is derived from an EMBL/GenBank/DDBJ whole genome shotgun (WGS) entry which is preliminary data.</text>
</comment>
<protein>
    <submittedName>
        <fullName evidence="2">Uncharacterized protein</fullName>
    </submittedName>
</protein>
<feature type="compositionally biased region" description="Acidic residues" evidence="1">
    <location>
        <begin position="435"/>
        <end position="445"/>
    </location>
</feature>
<evidence type="ECO:0000313" key="3">
    <source>
        <dbReference type="Proteomes" id="UP000031512"/>
    </source>
</evidence>
<reference evidence="2 3" key="1">
    <citation type="journal article" date="2012" name="BMC Genomics">
        <title>Comparative genomic analysis and phylogenetic position of Theileria equi.</title>
        <authorList>
            <person name="Kappmeyer L.S."/>
            <person name="Thiagarajan M."/>
            <person name="Herndon D.R."/>
            <person name="Ramsay J.D."/>
            <person name="Caler E."/>
            <person name="Djikeng A."/>
            <person name="Gillespie J.J."/>
            <person name="Lau A.O."/>
            <person name="Roalson E.H."/>
            <person name="Silva J.C."/>
            <person name="Silva M.G."/>
            <person name="Suarez C.E."/>
            <person name="Ueti M.W."/>
            <person name="Nene V.M."/>
            <person name="Mealey R.H."/>
            <person name="Knowles D.P."/>
            <person name="Brayton K.A."/>
        </authorList>
    </citation>
    <scope>NUCLEOTIDE SEQUENCE [LARGE SCALE GENOMIC DNA]</scope>
    <source>
        <strain evidence="2 3">WA</strain>
    </source>
</reference>
<keyword evidence="3" id="KW-1185">Reference proteome</keyword>